<evidence type="ECO:0000313" key="3">
    <source>
        <dbReference type="Proteomes" id="UP001460270"/>
    </source>
</evidence>
<protein>
    <submittedName>
        <fullName evidence="2">Uncharacterized protein</fullName>
    </submittedName>
</protein>
<organism evidence="2 3">
    <name type="scientific">Mugilogobius chulae</name>
    <name type="common">yellowstripe goby</name>
    <dbReference type="NCBI Taxonomy" id="88201"/>
    <lineage>
        <taxon>Eukaryota</taxon>
        <taxon>Metazoa</taxon>
        <taxon>Chordata</taxon>
        <taxon>Craniata</taxon>
        <taxon>Vertebrata</taxon>
        <taxon>Euteleostomi</taxon>
        <taxon>Actinopterygii</taxon>
        <taxon>Neopterygii</taxon>
        <taxon>Teleostei</taxon>
        <taxon>Neoteleostei</taxon>
        <taxon>Acanthomorphata</taxon>
        <taxon>Gobiaria</taxon>
        <taxon>Gobiiformes</taxon>
        <taxon>Gobioidei</taxon>
        <taxon>Gobiidae</taxon>
        <taxon>Gobionellinae</taxon>
        <taxon>Mugilogobius</taxon>
    </lineage>
</organism>
<sequence length="386" mass="42772">MADSINTQCIFKTPDITHEMQSCELEKPIVQEELTQDTPKTTSTESESKEAPKLVQSEAKPASEQNSDNAKSLFGLITATSDAGKSMDLCFLQQHHLHNLKQSKLVGSFQGSSLFPEVYFKRRKHRKARSFEHIIIWCKVRFSLAVRSAKTTSKCSKPNENRTAKTTCRKESYRCRSENRVDPSVSQSPKENLIETHPNTGLTTGAQLDNRSIKKDLPVESSRFGSSGNLSQASSQLSETGQSTGGSELEESFHSYHSLGFHPAANGQARSSNNHHHGNVSINGQSAISENDLRCSSAATDEKHSLKSGNTSERGSTKVLRFHDDGLHFHFLLPDCAVKEKGAGVDENRKEERTKREGGRREGGEKERVREQMKKRERGQMVGGGA</sequence>
<feature type="region of interest" description="Disordered" evidence="1">
    <location>
        <begin position="22"/>
        <end position="67"/>
    </location>
</feature>
<feature type="compositionally biased region" description="Polar residues" evidence="1">
    <location>
        <begin position="223"/>
        <end position="246"/>
    </location>
</feature>
<accession>A0AAW0NBN9</accession>
<feature type="region of interest" description="Disordered" evidence="1">
    <location>
        <begin position="341"/>
        <end position="386"/>
    </location>
</feature>
<proteinExistence type="predicted"/>
<name>A0AAW0NBN9_9GOBI</name>
<reference evidence="3" key="1">
    <citation type="submission" date="2024-04" db="EMBL/GenBank/DDBJ databases">
        <title>Salinicola lusitanus LLJ914,a marine bacterium isolated from the Okinawa Trough.</title>
        <authorList>
            <person name="Li J."/>
        </authorList>
    </citation>
    <scope>NUCLEOTIDE SEQUENCE [LARGE SCALE GENOMIC DNA]</scope>
</reference>
<evidence type="ECO:0000313" key="2">
    <source>
        <dbReference type="EMBL" id="KAK7896408.1"/>
    </source>
</evidence>
<gene>
    <name evidence="2" type="ORF">WMY93_021733</name>
</gene>
<dbReference type="AlphaFoldDB" id="A0AAW0NBN9"/>
<dbReference type="EMBL" id="JBBPFD010000015">
    <property type="protein sequence ID" value="KAK7896408.1"/>
    <property type="molecule type" value="Genomic_DNA"/>
</dbReference>
<comment type="caution">
    <text evidence="2">The sequence shown here is derived from an EMBL/GenBank/DDBJ whole genome shotgun (WGS) entry which is preliminary data.</text>
</comment>
<evidence type="ECO:0000256" key="1">
    <source>
        <dbReference type="SAM" id="MobiDB-lite"/>
    </source>
</evidence>
<feature type="compositionally biased region" description="Polar residues" evidence="1">
    <location>
        <begin position="197"/>
        <end position="210"/>
    </location>
</feature>
<feature type="compositionally biased region" description="Basic and acidic residues" evidence="1">
    <location>
        <begin position="341"/>
        <end position="374"/>
    </location>
</feature>
<keyword evidence="3" id="KW-1185">Reference proteome</keyword>
<dbReference type="Proteomes" id="UP001460270">
    <property type="component" value="Unassembled WGS sequence"/>
</dbReference>
<feature type="region of interest" description="Disordered" evidence="1">
    <location>
        <begin position="176"/>
        <end position="288"/>
    </location>
</feature>
<feature type="region of interest" description="Disordered" evidence="1">
    <location>
        <begin position="294"/>
        <end position="313"/>
    </location>
</feature>